<dbReference type="RefSeq" id="WP_064860554.1">
    <property type="nucleotide sequence ID" value="NZ_LZSF01000255.1"/>
</dbReference>
<feature type="region of interest" description="Disordered" evidence="1">
    <location>
        <begin position="1"/>
        <end position="51"/>
    </location>
</feature>
<evidence type="ECO:0000313" key="2">
    <source>
        <dbReference type="EMBL" id="OBA79334.1"/>
    </source>
</evidence>
<evidence type="ECO:0000313" key="3">
    <source>
        <dbReference type="Proteomes" id="UP000093962"/>
    </source>
</evidence>
<sequence>MNHHNDEPGSEESSEIGRDTAASEPAVTTGATHKGAATPDDSDANVDSGTPVDIDHQIERILSRISSGWGRSLDVDAGWYALIIDTDNELARIDPDYVVHQAKQKFGTLRYYCAPSGGDPTGALQDAMDAVIDEAERKSANTCERCGQPGTLQDRGWVKTLCTSCTK</sequence>
<accession>A0A1A0M1E9</accession>
<protein>
    <submittedName>
        <fullName evidence="2">Uncharacterized protein</fullName>
    </submittedName>
</protein>
<dbReference type="AlphaFoldDB" id="A0A1A0M1E9"/>
<proteinExistence type="predicted"/>
<evidence type="ECO:0000256" key="1">
    <source>
        <dbReference type="SAM" id="MobiDB-lite"/>
    </source>
</evidence>
<name>A0A1A0M1E9_MYCMU</name>
<gene>
    <name evidence="2" type="ORF">A5642_03940</name>
</gene>
<organism evidence="2 3">
    <name type="scientific">Mycolicibacterium mucogenicum</name>
    <name type="common">Mycobacterium mucogenicum</name>
    <dbReference type="NCBI Taxonomy" id="56689"/>
    <lineage>
        <taxon>Bacteria</taxon>
        <taxon>Bacillati</taxon>
        <taxon>Actinomycetota</taxon>
        <taxon>Actinomycetes</taxon>
        <taxon>Mycobacteriales</taxon>
        <taxon>Mycobacteriaceae</taxon>
        <taxon>Mycolicibacterium</taxon>
    </lineage>
</organism>
<dbReference type="EMBL" id="LZSF01000255">
    <property type="protein sequence ID" value="OBA79334.1"/>
    <property type="molecule type" value="Genomic_DNA"/>
</dbReference>
<reference evidence="2 3" key="1">
    <citation type="submission" date="2016-06" db="EMBL/GenBank/DDBJ databases">
        <authorList>
            <person name="Kjaerup R.B."/>
            <person name="Dalgaard T.S."/>
            <person name="Juul-Madsen H.R."/>
        </authorList>
    </citation>
    <scope>NUCLEOTIDE SEQUENCE [LARGE SCALE GENOMIC DNA]</scope>
    <source>
        <strain evidence="2 3">1199456.5</strain>
    </source>
</reference>
<comment type="caution">
    <text evidence="2">The sequence shown here is derived from an EMBL/GenBank/DDBJ whole genome shotgun (WGS) entry which is preliminary data.</text>
</comment>
<dbReference type="OrthoDB" id="5346627at2"/>
<dbReference type="Proteomes" id="UP000093962">
    <property type="component" value="Unassembled WGS sequence"/>
</dbReference>